<keyword evidence="11" id="KW-1185">Reference proteome</keyword>
<dbReference type="InterPro" id="IPR044643">
    <property type="entry name" value="TrpF_fam"/>
</dbReference>
<comment type="pathway">
    <text evidence="2">Amino-acid biosynthesis; L-tryptophan biosynthesis; L-tryptophan from chorismate: step 3/5.</text>
</comment>
<dbReference type="InterPro" id="IPR011060">
    <property type="entry name" value="RibuloseP-bd_barrel"/>
</dbReference>
<dbReference type="PANTHER" id="PTHR42894:SF1">
    <property type="entry name" value="N-(5'-PHOSPHORIBOSYL)ANTHRANILATE ISOMERASE"/>
    <property type="match status" value="1"/>
</dbReference>
<evidence type="ECO:0000256" key="4">
    <source>
        <dbReference type="ARBA" id="ARBA00022272"/>
    </source>
</evidence>
<dbReference type="InterPro" id="IPR001240">
    <property type="entry name" value="PRAI_dom"/>
</dbReference>
<evidence type="ECO:0000256" key="5">
    <source>
        <dbReference type="ARBA" id="ARBA00022605"/>
    </source>
</evidence>
<name>A0A4Q5M0G4_9BACT</name>
<comment type="catalytic activity">
    <reaction evidence="1">
        <text>N-(5-phospho-beta-D-ribosyl)anthranilate = 1-(2-carboxyphenylamino)-1-deoxy-D-ribulose 5-phosphate</text>
        <dbReference type="Rhea" id="RHEA:21540"/>
        <dbReference type="ChEBI" id="CHEBI:18277"/>
        <dbReference type="ChEBI" id="CHEBI:58613"/>
        <dbReference type="EC" id="5.3.1.24"/>
    </reaction>
</comment>
<dbReference type="RefSeq" id="WP_130020830.1">
    <property type="nucleotide sequence ID" value="NZ_SEWF01000012.1"/>
</dbReference>
<dbReference type="EC" id="5.3.1.24" evidence="3"/>
<evidence type="ECO:0000256" key="7">
    <source>
        <dbReference type="ARBA" id="ARBA00023141"/>
    </source>
</evidence>
<dbReference type="Proteomes" id="UP000293162">
    <property type="component" value="Unassembled WGS sequence"/>
</dbReference>
<gene>
    <name evidence="10" type="ORF">EWM59_10020</name>
</gene>
<dbReference type="UniPathway" id="UPA00035">
    <property type="reaction ID" value="UER00042"/>
</dbReference>
<dbReference type="GO" id="GO:0000162">
    <property type="term" value="P:L-tryptophan biosynthetic process"/>
    <property type="evidence" value="ECO:0007669"/>
    <property type="project" value="UniProtKB-UniPathway"/>
</dbReference>
<accession>A0A4Q5M0G4</accession>
<sequence>MALQTLVKVSNITNLSDARYCAGMGVDLVGFVMDKFSDDYMPAEKLKEIQSWLAGVQIVGETQSSDYDEIAALLQTYQIDLLQISEPALLPKISALGKPIILKLDSDSTYLEDYLKLYNSFVTYFLIDGQEMTEFFLYNLKEYAFDNPVILGFGINTDNLQQVLSEIPIKGIALKGSHEIRPGYKDYDELSEILEQLEVE</sequence>
<dbReference type="Gene3D" id="3.20.20.70">
    <property type="entry name" value="Aldolase class I"/>
    <property type="match status" value="1"/>
</dbReference>
<protein>
    <recommendedName>
        <fullName evidence="4">N-(5'-phosphoribosyl)anthranilate isomerase</fullName>
        <ecNumber evidence="3">5.3.1.24</ecNumber>
    </recommendedName>
</protein>
<dbReference type="AlphaFoldDB" id="A0A4Q5M0G4"/>
<evidence type="ECO:0000256" key="3">
    <source>
        <dbReference type="ARBA" id="ARBA00012572"/>
    </source>
</evidence>
<feature type="domain" description="N-(5'phosphoribosyl) anthranilate isomerase (PRAI)" evidence="9">
    <location>
        <begin position="8"/>
        <end position="195"/>
    </location>
</feature>
<proteinExistence type="predicted"/>
<organism evidence="10 11">
    <name type="scientific">Emticicia agri</name>
    <dbReference type="NCBI Taxonomy" id="2492393"/>
    <lineage>
        <taxon>Bacteria</taxon>
        <taxon>Pseudomonadati</taxon>
        <taxon>Bacteroidota</taxon>
        <taxon>Cytophagia</taxon>
        <taxon>Cytophagales</taxon>
        <taxon>Leadbetterellaceae</taxon>
        <taxon>Emticicia</taxon>
    </lineage>
</organism>
<keyword evidence="8 10" id="KW-0413">Isomerase</keyword>
<evidence type="ECO:0000256" key="8">
    <source>
        <dbReference type="ARBA" id="ARBA00023235"/>
    </source>
</evidence>
<evidence type="ECO:0000256" key="2">
    <source>
        <dbReference type="ARBA" id="ARBA00004664"/>
    </source>
</evidence>
<keyword evidence="7" id="KW-0057">Aromatic amino acid biosynthesis</keyword>
<dbReference type="PANTHER" id="PTHR42894">
    <property type="entry name" value="N-(5'-PHOSPHORIBOSYL)ANTHRANILATE ISOMERASE"/>
    <property type="match status" value="1"/>
</dbReference>
<evidence type="ECO:0000313" key="10">
    <source>
        <dbReference type="EMBL" id="RYU95691.1"/>
    </source>
</evidence>
<keyword evidence="6" id="KW-0822">Tryptophan biosynthesis</keyword>
<keyword evidence="5" id="KW-0028">Amino-acid biosynthesis</keyword>
<dbReference type="GO" id="GO:0004640">
    <property type="term" value="F:phosphoribosylanthranilate isomerase activity"/>
    <property type="evidence" value="ECO:0007669"/>
    <property type="project" value="UniProtKB-EC"/>
</dbReference>
<dbReference type="SUPFAM" id="SSF51366">
    <property type="entry name" value="Ribulose-phoshate binding barrel"/>
    <property type="match status" value="1"/>
</dbReference>
<evidence type="ECO:0000259" key="9">
    <source>
        <dbReference type="Pfam" id="PF00697"/>
    </source>
</evidence>
<reference evidence="10 11" key="1">
    <citation type="submission" date="2019-02" db="EMBL/GenBank/DDBJ databases">
        <title>Bacterial novel species Emticicia sp. 17J42-9 isolated from soil.</title>
        <authorList>
            <person name="Jung H.-Y."/>
        </authorList>
    </citation>
    <scope>NUCLEOTIDE SEQUENCE [LARGE SCALE GENOMIC DNA]</scope>
    <source>
        <strain evidence="10 11">17J42-9</strain>
    </source>
</reference>
<evidence type="ECO:0000256" key="6">
    <source>
        <dbReference type="ARBA" id="ARBA00022822"/>
    </source>
</evidence>
<dbReference type="InterPro" id="IPR013785">
    <property type="entry name" value="Aldolase_TIM"/>
</dbReference>
<evidence type="ECO:0000256" key="1">
    <source>
        <dbReference type="ARBA" id="ARBA00001164"/>
    </source>
</evidence>
<evidence type="ECO:0000313" key="11">
    <source>
        <dbReference type="Proteomes" id="UP000293162"/>
    </source>
</evidence>
<comment type="caution">
    <text evidence="10">The sequence shown here is derived from an EMBL/GenBank/DDBJ whole genome shotgun (WGS) entry which is preliminary data.</text>
</comment>
<dbReference type="Pfam" id="PF00697">
    <property type="entry name" value="PRAI"/>
    <property type="match status" value="1"/>
</dbReference>
<dbReference type="EMBL" id="SEWF01000012">
    <property type="protein sequence ID" value="RYU95691.1"/>
    <property type="molecule type" value="Genomic_DNA"/>
</dbReference>
<dbReference type="OrthoDB" id="941905at2"/>